<dbReference type="EC" id="2.7.4.2" evidence="3 13"/>
<evidence type="ECO:0000256" key="6">
    <source>
        <dbReference type="ARBA" id="ARBA00022741"/>
    </source>
</evidence>
<keyword evidence="8" id="KW-0067">ATP-binding</keyword>
<dbReference type="InterPro" id="IPR035102">
    <property type="entry name" value="Phosphomevalonate_kinase"/>
</dbReference>
<dbReference type="InterPro" id="IPR014721">
    <property type="entry name" value="Ribsml_uS5_D2-typ_fold_subgr"/>
</dbReference>
<evidence type="ECO:0000256" key="9">
    <source>
        <dbReference type="ARBA" id="ARBA00022955"/>
    </source>
</evidence>
<dbReference type="AlphaFoldDB" id="A0A0C9N1V4"/>
<evidence type="ECO:0000256" key="12">
    <source>
        <dbReference type="ARBA" id="ARBA00029326"/>
    </source>
</evidence>
<evidence type="ECO:0000256" key="13">
    <source>
        <dbReference type="PIRNR" id="PIRNR017288"/>
    </source>
</evidence>
<dbReference type="GO" id="GO:0019287">
    <property type="term" value="P:isopentenyl diphosphate biosynthetic process, mevalonate pathway"/>
    <property type="evidence" value="ECO:0007669"/>
    <property type="project" value="UniProtKB-UniRule"/>
</dbReference>
<name>A0A0C9N1V4_9FUNG</name>
<dbReference type="Proteomes" id="UP000053815">
    <property type="component" value="Unassembled WGS sequence"/>
</dbReference>
<dbReference type="Pfam" id="PF00288">
    <property type="entry name" value="GHMP_kinases_N"/>
    <property type="match status" value="1"/>
</dbReference>
<dbReference type="Gene3D" id="3.30.230.10">
    <property type="match status" value="1"/>
</dbReference>
<dbReference type="GO" id="GO:0005524">
    <property type="term" value="F:ATP binding"/>
    <property type="evidence" value="ECO:0007669"/>
    <property type="project" value="UniProtKB-UniRule"/>
</dbReference>
<evidence type="ECO:0000313" key="16">
    <source>
        <dbReference type="Proteomes" id="UP000053815"/>
    </source>
</evidence>
<keyword evidence="10 13" id="KW-0443">Lipid metabolism</keyword>
<dbReference type="PANTHER" id="PTHR31814">
    <property type="match status" value="1"/>
</dbReference>
<dbReference type="UniPathway" id="UPA00057">
    <property type="reaction ID" value="UER00099"/>
</dbReference>
<evidence type="ECO:0000313" key="15">
    <source>
        <dbReference type="EMBL" id="GAN08573.1"/>
    </source>
</evidence>
<keyword evidence="6" id="KW-0547">Nucleotide-binding</keyword>
<dbReference type="PANTHER" id="PTHR31814:SF2">
    <property type="entry name" value="PHOSPHOMEVALONATE KINASE"/>
    <property type="match status" value="1"/>
</dbReference>
<keyword evidence="5 13" id="KW-0808">Transferase</keyword>
<dbReference type="OrthoDB" id="10262935at2759"/>
<accession>A0A0C9N1V4</accession>
<keyword evidence="16" id="KW-1185">Reference proteome</keyword>
<organism evidence="15">
    <name type="scientific">Mucor ambiguus</name>
    <dbReference type="NCBI Taxonomy" id="91626"/>
    <lineage>
        <taxon>Eukaryota</taxon>
        <taxon>Fungi</taxon>
        <taxon>Fungi incertae sedis</taxon>
        <taxon>Mucoromycota</taxon>
        <taxon>Mucoromycotina</taxon>
        <taxon>Mucoromycetes</taxon>
        <taxon>Mucorales</taxon>
        <taxon>Mucorineae</taxon>
        <taxon>Mucoraceae</taxon>
        <taxon>Mucor</taxon>
    </lineage>
</organism>
<evidence type="ECO:0000259" key="14">
    <source>
        <dbReference type="Pfam" id="PF00288"/>
    </source>
</evidence>
<evidence type="ECO:0000256" key="10">
    <source>
        <dbReference type="ARBA" id="ARBA00023098"/>
    </source>
</evidence>
<keyword evidence="7 13" id="KW-0418">Kinase</keyword>
<evidence type="ECO:0000256" key="1">
    <source>
        <dbReference type="ARBA" id="ARBA00005017"/>
    </source>
</evidence>
<evidence type="ECO:0000256" key="4">
    <source>
        <dbReference type="ARBA" id="ARBA00022516"/>
    </source>
</evidence>
<evidence type="ECO:0000256" key="11">
    <source>
        <dbReference type="ARBA" id="ARBA00023221"/>
    </source>
</evidence>
<dbReference type="GO" id="GO:0005777">
    <property type="term" value="C:peroxisome"/>
    <property type="evidence" value="ECO:0007669"/>
    <property type="project" value="TreeGrafter"/>
</dbReference>
<evidence type="ECO:0000256" key="8">
    <source>
        <dbReference type="ARBA" id="ARBA00022840"/>
    </source>
</evidence>
<dbReference type="EMBL" id="DF836501">
    <property type="protein sequence ID" value="GAN08573.1"/>
    <property type="molecule type" value="Genomic_DNA"/>
</dbReference>
<dbReference type="InterPro" id="IPR016005">
    <property type="entry name" value="Erg8"/>
</dbReference>
<dbReference type="InterPro" id="IPR020568">
    <property type="entry name" value="Ribosomal_Su5_D2-typ_SF"/>
</dbReference>
<reference evidence="15" key="1">
    <citation type="submission" date="2014-09" db="EMBL/GenBank/DDBJ databases">
        <title>Draft genome sequence of an oleaginous Mucoromycotina fungus Mucor ambiguus NBRC6742.</title>
        <authorList>
            <person name="Takeda I."/>
            <person name="Yamane N."/>
            <person name="Morita T."/>
            <person name="Tamano K."/>
            <person name="Machida M."/>
            <person name="Baker S."/>
            <person name="Koike H."/>
        </authorList>
    </citation>
    <scope>NUCLEOTIDE SEQUENCE</scope>
    <source>
        <strain evidence="15">NBRC 6742</strain>
    </source>
</reference>
<dbReference type="STRING" id="91626.A0A0C9N1V4"/>
<proteinExistence type="inferred from homology"/>
<evidence type="ECO:0000256" key="5">
    <source>
        <dbReference type="ARBA" id="ARBA00022679"/>
    </source>
</evidence>
<keyword evidence="4 13" id="KW-0444">Lipid biosynthesis</keyword>
<dbReference type="GO" id="GO:0006696">
    <property type="term" value="P:ergosterol biosynthetic process"/>
    <property type="evidence" value="ECO:0007669"/>
    <property type="project" value="TreeGrafter"/>
</dbReference>
<dbReference type="Gene3D" id="3.30.70.890">
    <property type="entry name" value="GHMP kinase, C-terminal domain"/>
    <property type="match status" value="1"/>
</dbReference>
<dbReference type="GO" id="GO:0004631">
    <property type="term" value="F:phosphomevalonate kinase activity"/>
    <property type="evidence" value="ECO:0007669"/>
    <property type="project" value="UniProtKB-UniRule"/>
</dbReference>
<comment type="catalytic activity">
    <reaction evidence="12">
        <text>(R)-5-phosphomevalonate + ATP = (R)-5-diphosphomevalonate + ADP</text>
        <dbReference type="Rhea" id="RHEA:16341"/>
        <dbReference type="ChEBI" id="CHEBI:30616"/>
        <dbReference type="ChEBI" id="CHEBI:57557"/>
        <dbReference type="ChEBI" id="CHEBI:58146"/>
        <dbReference type="ChEBI" id="CHEBI:456216"/>
        <dbReference type="EC" id="2.7.4.2"/>
    </reaction>
    <physiologicalReaction direction="left-to-right" evidence="12">
        <dbReference type="Rhea" id="RHEA:16342"/>
    </physiologicalReaction>
</comment>
<feature type="domain" description="GHMP kinase N-terminal" evidence="14">
    <location>
        <begin position="164"/>
        <end position="228"/>
    </location>
</feature>
<dbReference type="NCBIfam" id="TIGR01219">
    <property type="entry name" value="Pmev_kin_ERG8"/>
    <property type="match status" value="1"/>
</dbReference>
<comment type="pathway">
    <text evidence="1 13">Isoprenoid biosynthesis; isopentenyl diphosphate biosynthesis via mevalonate pathway; isopentenyl diphosphate from (R)-mevalonate: step 2/3.</text>
</comment>
<dbReference type="InterPro" id="IPR036554">
    <property type="entry name" value="GHMP_kinase_C_sf"/>
</dbReference>
<keyword evidence="9 13" id="KW-0752">Steroid biosynthesis</keyword>
<dbReference type="PIRSF" id="PIRSF017288">
    <property type="entry name" value="PMK_GHMP_euk"/>
    <property type="match status" value="1"/>
</dbReference>
<evidence type="ECO:0000256" key="7">
    <source>
        <dbReference type="ARBA" id="ARBA00022777"/>
    </source>
</evidence>
<sequence length="477" mass="51847">MAQHCTVASAPGKVLLTGGYLVLEQAYTGLVIGTSARFYTVIKPESAGTPGTLTVRSPQFEQATWQYKAIADGDNLDFAPITTESSNKFVETCLKFTLQVILEQSGTHQVNQLLSNGIEVTIVGDNDFYSQRAQLEAKHLSNNAAALASLDPFCKTHATLATVHKTGLGSSAALTTSLVAALLLYFKVVNDSLDKEEKVLVHNVAQFVHCFAQGKVGSGFDVSSAVWGSHRYKRFNPAILTPIMDEHVDSKVLSKALDAHNQSWDNDVTPFKLPPGFDLMLADIDAGSHTPTLVGKVLAWKKSKPEEADALWDELGTYNSRVEQHFRQLSTYHDQDTKLYNETLTACSQLKSSEWHTVPGFIAQEFVALVKDAHHVRSLLQMMSDLSDVPIEPKEQTRLLDECASVPGVAMAVVPGAGGYDAIVCIVLSDKAKKDVRHVWENWTELSVGPLLSQADSHGVTCVELEAVPGLSAVLSN</sequence>
<comment type="similarity">
    <text evidence="2 13">Belongs to the GHMP kinase family. Mevalonate kinase subfamily.</text>
</comment>
<keyword evidence="11 13" id="KW-0753">Steroid metabolism</keyword>
<dbReference type="SUPFAM" id="SSF54211">
    <property type="entry name" value="Ribosomal protein S5 domain 2-like"/>
    <property type="match status" value="1"/>
</dbReference>
<evidence type="ECO:0000256" key="3">
    <source>
        <dbReference type="ARBA" id="ARBA00012958"/>
    </source>
</evidence>
<evidence type="ECO:0000256" key="2">
    <source>
        <dbReference type="ARBA" id="ARBA00006495"/>
    </source>
</evidence>
<dbReference type="GO" id="GO:0010142">
    <property type="term" value="P:farnesyl diphosphate biosynthetic process, mevalonate pathway"/>
    <property type="evidence" value="ECO:0007669"/>
    <property type="project" value="TreeGrafter"/>
</dbReference>
<gene>
    <name evidence="15" type="ORF">MAM1_0212c08087</name>
</gene>
<dbReference type="InterPro" id="IPR006204">
    <property type="entry name" value="GHMP_kinase_N_dom"/>
</dbReference>
<protein>
    <recommendedName>
        <fullName evidence="3 13">Phosphomevalonate kinase</fullName>
        <ecNumber evidence="3 13">2.7.4.2</ecNumber>
    </recommendedName>
</protein>